<dbReference type="PANTHER" id="PTHR33449">
    <property type="entry name" value="NUCLEOID-ASSOCIATED PROTEIN YBAB"/>
    <property type="match status" value="1"/>
</dbReference>
<dbReference type="SUPFAM" id="SSF82607">
    <property type="entry name" value="YbaB-like"/>
    <property type="match status" value="1"/>
</dbReference>
<protein>
    <recommendedName>
        <fullName evidence="2">Nucleoid-associated protein EV378_3029</fullName>
    </recommendedName>
</protein>
<keyword evidence="2" id="KW-0963">Cytoplasm</keyword>
<dbReference type="GO" id="GO:0005829">
    <property type="term" value="C:cytosol"/>
    <property type="evidence" value="ECO:0007669"/>
    <property type="project" value="TreeGrafter"/>
</dbReference>
<feature type="region of interest" description="Disordered" evidence="4">
    <location>
        <begin position="93"/>
        <end position="116"/>
    </location>
</feature>
<dbReference type="EMBL" id="SMFZ01000001">
    <property type="protein sequence ID" value="TCK27170.1"/>
    <property type="molecule type" value="Genomic_DNA"/>
</dbReference>
<dbReference type="InterPro" id="IPR004401">
    <property type="entry name" value="YbaB/EbfC"/>
</dbReference>
<keyword evidence="3" id="KW-0175">Coiled coil</keyword>
<keyword evidence="1 2" id="KW-0238">DNA-binding</keyword>
<keyword evidence="6" id="KW-1185">Reference proteome</keyword>
<comment type="similarity">
    <text evidence="2">Belongs to the YbaB/EbfC family.</text>
</comment>
<dbReference type="NCBIfam" id="TIGR00103">
    <property type="entry name" value="DNA_YbaB_EbfC"/>
    <property type="match status" value="1"/>
</dbReference>
<comment type="subunit">
    <text evidence="2">Homodimer.</text>
</comment>
<comment type="subcellular location">
    <subcellularLocation>
        <location evidence="2">Cytoplasm</location>
        <location evidence="2">Nucleoid</location>
    </subcellularLocation>
</comment>
<dbReference type="Proteomes" id="UP000295560">
    <property type="component" value="Unassembled WGS sequence"/>
</dbReference>
<reference evidence="5 6" key="1">
    <citation type="submission" date="2019-03" db="EMBL/GenBank/DDBJ databases">
        <title>Sequencing the genomes of 1000 actinobacteria strains.</title>
        <authorList>
            <person name="Klenk H.-P."/>
        </authorList>
    </citation>
    <scope>NUCLEOTIDE SEQUENCE [LARGE SCALE GENOMIC DNA]</scope>
    <source>
        <strain evidence="5 6">DSM 44969</strain>
    </source>
</reference>
<gene>
    <name evidence="5" type="ORF">EV378_3029</name>
</gene>
<dbReference type="PIRSF" id="PIRSF004555">
    <property type="entry name" value="UCP004555"/>
    <property type="match status" value="1"/>
</dbReference>
<sequence length="116" mass="12104">MQPGQPDMQMILQQAQKMQEQLQQAQAELATAEVTGQAGNGLVEVTVTAQLEPRSVKIDPKVVDPDDVETLQDLVAGALQDAVRAAQNLQQEKMGPLASGLDMGGLGLGGPGTIEG</sequence>
<evidence type="ECO:0000256" key="2">
    <source>
        <dbReference type="HAMAP-Rule" id="MF_00274"/>
    </source>
</evidence>
<proteinExistence type="inferred from homology"/>
<evidence type="ECO:0000256" key="3">
    <source>
        <dbReference type="SAM" id="Coils"/>
    </source>
</evidence>
<dbReference type="PANTHER" id="PTHR33449:SF1">
    <property type="entry name" value="NUCLEOID-ASSOCIATED PROTEIN YBAB"/>
    <property type="match status" value="1"/>
</dbReference>
<dbReference type="Gene3D" id="3.30.1310.10">
    <property type="entry name" value="Nucleoid-associated protein YbaB-like domain"/>
    <property type="match status" value="1"/>
</dbReference>
<evidence type="ECO:0000256" key="4">
    <source>
        <dbReference type="SAM" id="MobiDB-lite"/>
    </source>
</evidence>
<evidence type="ECO:0000313" key="6">
    <source>
        <dbReference type="Proteomes" id="UP000295560"/>
    </source>
</evidence>
<dbReference type="Pfam" id="PF02575">
    <property type="entry name" value="YbaB_DNA_bd"/>
    <property type="match status" value="1"/>
</dbReference>
<evidence type="ECO:0000256" key="1">
    <source>
        <dbReference type="ARBA" id="ARBA00023125"/>
    </source>
</evidence>
<feature type="compositionally biased region" description="Gly residues" evidence="4">
    <location>
        <begin position="102"/>
        <end position="116"/>
    </location>
</feature>
<dbReference type="GO" id="GO:0043590">
    <property type="term" value="C:bacterial nucleoid"/>
    <property type="evidence" value="ECO:0007669"/>
    <property type="project" value="UniProtKB-UniRule"/>
</dbReference>
<dbReference type="GO" id="GO:0003677">
    <property type="term" value="F:DNA binding"/>
    <property type="evidence" value="ECO:0007669"/>
    <property type="project" value="UniProtKB-UniRule"/>
</dbReference>
<organism evidence="5 6">
    <name type="scientific">Pseudonocardia endophytica</name>
    <dbReference type="NCBI Taxonomy" id="401976"/>
    <lineage>
        <taxon>Bacteria</taxon>
        <taxon>Bacillati</taxon>
        <taxon>Actinomycetota</taxon>
        <taxon>Actinomycetes</taxon>
        <taxon>Pseudonocardiales</taxon>
        <taxon>Pseudonocardiaceae</taxon>
        <taxon>Pseudonocardia</taxon>
    </lineage>
</organism>
<dbReference type="InterPro" id="IPR036894">
    <property type="entry name" value="YbaB-like_sf"/>
</dbReference>
<dbReference type="AlphaFoldDB" id="A0A4R1I1Q1"/>
<comment type="function">
    <text evidence="2">Binds to DNA and alters its conformation. May be involved in regulation of gene expression, nucleoid organization and DNA protection.</text>
</comment>
<comment type="caution">
    <text evidence="5">The sequence shown here is derived from an EMBL/GenBank/DDBJ whole genome shotgun (WGS) entry which is preliminary data.</text>
</comment>
<evidence type="ECO:0000313" key="5">
    <source>
        <dbReference type="EMBL" id="TCK27170.1"/>
    </source>
</evidence>
<name>A0A4R1I1Q1_PSEEN</name>
<accession>A0A4R1I1Q1</accession>
<dbReference type="HAMAP" id="MF_00274">
    <property type="entry name" value="DNA_YbaB_EbfC"/>
    <property type="match status" value="1"/>
</dbReference>
<feature type="coiled-coil region" evidence="3">
    <location>
        <begin position="8"/>
        <end position="35"/>
    </location>
</feature>